<proteinExistence type="predicted"/>
<keyword evidence="3" id="KW-1185">Reference proteome</keyword>
<evidence type="ECO:0000313" key="2">
    <source>
        <dbReference type="EMBL" id="KAF3855409.1"/>
    </source>
</evidence>
<dbReference type="Proteomes" id="UP000518266">
    <property type="component" value="Unassembled WGS sequence"/>
</dbReference>
<dbReference type="PANTHER" id="PTHR16244:SF2">
    <property type="entry name" value="CEROID-LIPOFUSCINOSIS NEURONAL PROTEIN 6"/>
    <property type="match status" value="1"/>
</dbReference>
<sequence length="217" mass="24090">MKRFCRGLASSWTVARLHPPQLDPGRGPAICHARPPCRSVSSEPALCCRNLHFLFNICTPLILLKMIERTPRSLPPLAVHLGVIAVAMGTSLHLVTDAITRRLVLIGYQLHLSVRENPIMEELRPPAGVFPSSSPSSSSSVVVSITGHRRTRCRRQPGCCFYRALLTTGQTFILFIFTFFAMTANLCSAPVLGFLSVERRRSEEETPRTHLHPPASR</sequence>
<dbReference type="InterPro" id="IPR029255">
    <property type="entry name" value="CLN6"/>
</dbReference>
<accession>A0A7J5Z2Y9</accession>
<organism evidence="2 3">
    <name type="scientific">Dissostichus mawsoni</name>
    <name type="common">Antarctic cod</name>
    <dbReference type="NCBI Taxonomy" id="36200"/>
    <lineage>
        <taxon>Eukaryota</taxon>
        <taxon>Metazoa</taxon>
        <taxon>Chordata</taxon>
        <taxon>Craniata</taxon>
        <taxon>Vertebrata</taxon>
        <taxon>Euteleostomi</taxon>
        <taxon>Actinopterygii</taxon>
        <taxon>Neopterygii</taxon>
        <taxon>Teleostei</taxon>
        <taxon>Neoteleostei</taxon>
        <taxon>Acanthomorphata</taxon>
        <taxon>Eupercaria</taxon>
        <taxon>Perciformes</taxon>
        <taxon>Notothenioidei</taxon>
        <taxon>Nototheniidae</taxon>
        <taxon>Dissostichus</taxon>
    </lineage>
</organism>
<feature type="non-terminal residue" evidence="2">
    <location>
        <position position="1"/>
    </location>
</feature>
<gene>
    <name evidence="2" type="ORF">F7725_023464</name>
</gene>
<name>A0A7J5Z2Y9_DISMA</name>
<dbReference type="Pfam" id="PF15156">
    <property type="entry name" value="CLN6"/>
    <property type="match status" value="1"/>
</dbReference>
<keyword evidence="1" id="KW-1133">Transmembrane helix</keyword>
<evidence type="ECO:0000256" key="1">
    <source>
        <dbReference type="SAM" id="Phobius"/>
    </source>
</evidence>
<evidence type="ECO:0000313" key="3">
    <source>
        <dbReference type="Proteomes" id="UP000518266"/>
    </source>
</evidence>
<protein>
    <submittedName>
        <fullName evidence="2">Uncharacterized protein</fullName>
    </submittedName>
</protein>
<keyword evidence="1" id="KW-0472">Membrane</keyword>
<keyword evidence="1" id="KW-0812">Transmembrane</keyword>
<dbReference type="AlphaFoldDB" id="A0A7J5Z2Y9"/>
<comment type="caution">
    <text evidence="2">The sequence shown here is derived from an EMBL/GenBank/DDBJ whole genome shotgun (WGS) entry which is preliminary data.</text>
</comment>
<dbReference type="PANTHER" id="PTHR16244">
    <property type="entry name" value="CEROID-LIPOFUSCINOSIS NEURONAL PROTEIN 6"/>
    <property type="match status" value="1"/>
</dbReference>
<dbReference type="EMBL" id="JAAKFY010000007">
    <property type="protein sequence ID" value="KAF3855409.1"/>
    <property type="molecule type" value="Genomic_DNA"/>
</dbReference>
<dbReference type="OrthoDB" id="9970199at2759"/>
<dbReference type="GO" id="GO:0007040">
    <property type="term" value="P:lysosome organization"/>
    <property type="evidence" value="ECO:0007669"/>
    <property type="project" value="TreeGrafter"/>
</dbReference>
<dbReference type="GO" id="GO:0005783">
    <property type="term" value="C:endoplasmic reticulum"/>
    <property type="evidence" value="ECO:0007669"/>
    <property type="project" value="TreeGrafter"/>
</dbReference>
<reference evidence="2 3" key="1">
    <citation type="submission" date="2020-03" db="EMBL/GenBank/DDBJ databases">
        <title>Dissostichus mawsoni Genome sequencing and assembly.</title>
        <authorList>
            <person name="Park H."/>
        </authorList>
    </citation>
    <scope>NUCLEOTIDE SEQUENCE [LARGE SCALE GENOMIC DNA]</scope>
    <source>
        <strain evidence="2">DM0001</strain>
        <tissue evidence="2">Muscle</tissue>
    </source>
</reference>
<dbReference type="GO" id="GO:0016020">
    <property type="term" value="C:membrane"/>
    <property type="evidence" value="ECO:0007669"/>
    <property type="project" value="TreeGrafter"/>
</dbReference>
<feature type="transmembrane region" description="Helical" evidence="1">
    <location>
        <begin position="74"/>
        <end position="95"/>
    </location>
</feature>